<evidence type="ECO:0000256" key="3">
    <source>
        <dbReference type="ARBA" id="ARBA00007147"/>
    </source>
</evidence>
<comment type="subcellular location">
    <subcellularLocation>
        <location evidence="2">Chromosome</location>
    </subcellularLocation>
    <subcellularLocation>
        <location evidence="1">Nucleus</location>
    </subcellularLocation>
</comment>
<sequence length="1011" mass="116597">MNNLNFLREEPPLNWLDYFVDRKKFGKFLEAERSDSKQLSALANQFTDQAMSIDKECDMLIRKEYDEEDLAYNRCKSSQLWICALSCFASVNWNLDLMKQCCNIISMKALMNRLVAFCYPTKTINSNEDVLSVLIEIHTASKIEFEKPEQFFACWLYATWLLKVDVDGRFPETVAKPTVSNPLNQFDANLMQAEQFKNCITDLRRSAEGAEKLLKRMLESSRKVHMIVPTKECFLEALSKEPNLSTDNVLNFGNMRIASVPVLNFQTNNKRLDYNFWTMTVLYSLMCNHFAAGKVQEVRNNLEKIVKNWPKYKKFYMDNVVFGINENDLAGYCDAYGITYSYCFSVPRSQNELMFGTVNEKTLDILDSYSLVHRLECQRIACTSESALVNDILAENIISEYCNGFPATLSTLTKLAANKPVISRLITTCLRLVKRNSQAQLIKEVIQFLSTKIPNFVEEFKNGNPDCEYLGYLRDISRQSIHPLPNVIAIKEFLNGGTDVWRLIISFDMNEIKSLFAKMTGKITVPRRFRISRMIGDVMSAAASQGNFEHINLMLGKLEQLAVIGDGTQWRTFCNECVKEMGPLGKIQEIQVRFAFDAVRVQLECWHARFSRVSSNPQFVHVTQTLNSTVKALIQSSMTSPVTMGKMMLHTVTFFINTSEWDFLLRSFVKLKSPFLDAAKMIAAYMTSNDPTVARQIVEGPWWHVMNSTFQDLSSNRHVIFDIKICLAVNFYEHKRRNDGSLVREQTKQLLTRVQFLDMLRLIKEYRTISFLISFLGKMFGAAKNVAKMRKECDGQEMSKDIFIEHPDYWQSNFEKKGTDDEFCFNLPFLTECLDTVFKNALIVNPINAFWLRSYADFCYACDKFADALILYMEACVACSDSLMRPLPDNMWLKVQRCLRMNGAETLSTLICQLMRNPVERYVPTASSLLETQGDTLDACTAYFPLISDINLAEFMSDVYEKLHLHKKEQLLLRAISVPEINSHNMSQVEKFRRRERFLLVLCAYVFRIHC</sequence>
<keyword evidence="5" id="KW-0539">Nucleus</keyword>
<feature type="domain" description="INTS8 TPR repeats" evidence="6">
    <location>
        <begin position="494"/>
        <end position="1004"/>
    </location>
</feature>
<evidence type="ECO:0000256" key="5">
    <source>
        <dbReference type="ARBA" id="ARBA00023242"/>
    </source>
</evidence>
<evidence type="ECO:0000259" key="6">
    <source>
        <dbReference type="Pfam" id="PF25756"/>
    </source>
</evidence>
<evidence type="ECO:0000256" key="2">
    <source>
        <dbReference type="ARBA" id="ARBA00004286"/>
    </source>
</evidence>
<reference evidence="9" key="1">
    <citation type="submission" date="2017-02" db="UniProtKB">
        <authorList>
            <consortium name="WormBaseParasite"/>
        </authorList>
    </citation>
    <scope>IDENTIFICATION</scope>
</reference>
<dbReference type="Proteomes" id="UP000278627">
    <property type="component" value="Unassembled WGS sequence"/>
</dbReference>
<dbReference type="Pfam" id="PF25756">
    <property type="entry name" value="TPR_INTS8"/>
    <property type="match status" value="1"/>
</dbReference>
<dbReference type="GO" id="GO:0032039">
    <property type="term" value="C:integrator complex"/>
    <property type="evidence" value="ECO:0007669"/>
    <property type="project" value="TreeGrafter"/>
</dbReference>
<dbReference type="PANTHER" id="PTHR13350">
    <property type="entry name" value="INTEGRATOR COMPLEX SUBUNIT 8"/>
    <property type="match status" value="1"/>
</dbReference>
<evidence type="ECO:0000313" key="9">
    <source>
        <dbReference type="WBParaSite" id="BPAG_0000123801-mRNA-1"/>
    </source>
</evidence>
<organism evidence="9">
    <name type="scientific">Brugia pahangi</name>
    <name type="common">Filarial nematode worm</name>
    <dbReference type="NCBI Taxonomy" id="6280"/>
    <lineage>
        <taxon>Eukaryota</taxon>
        <taxon>Metazoa</taxon>
        <taxon>Ecdysozoa</taxon>
        <taxon>Nematoda</taxon>
        <taxon>Chromadorea</taxon>
        <taxon>Rhabditida</taxon>
        <taxon>Spirurina</taxon>
        <taxon>Spiruromorpha</taxon>
        <taxon>Filarioidea</taxon>
        <taxon>Onchocercidae</taxon>
        <taxon>Brugia</taxon>
    </lineage>
</organism>
<reference evidence="7 8" key="2">
    <citation type="submission" date="2018-11" db="EMBL/GenBank/DDBJ databases">
        <authorList>
            <consortium name="Pathogen Informatics"/>
        </authorList>
    </citation>
    <scope>NUCLEOTIDE SEQUENCE [LARGE SCALE GENOMIC DNA]</scope>
</reference>
<evidence type="ECO:0000256" key="1">
    <source>
        <dbReference type="ARBA" id="ARBA00004123"/>
    </source>
</evidence>
<comment type="similarity">
    <text evidence="3">Belongs to the Integrator subunit 8 family.</text>
</comment>
<keyword evidence="4" id="KW-0158">Chromosome</keyword>
<dbReference type="STRING" id="6280.A0A0N4SZL6"/>
<dbReference type="EMBL" id="UZAD01000087">
    <property type="protein sequence ID" value="VDN82425.1"/>
    <property type="molecule type" value="Genomic_DNA"/>
</dbReference>
<dbReference type="GO" id="GO:0034472">
    <property type="term" value="P:snRNA 3'-end processing"/>
    <property type="evidence" value="ECO:0007669"/>
    <property type="project" value="InterPro"/>
</dbReference>
<evidence type="ECO:0000313" key="8">
    <source>
        <dbReference type="Proteomes" id="UP000278627"/>
    </source>
</evidence>
<dbReference type="GO" id="GO:0005694">
    <property type="term" value="C:chromosome"/>
    <property type="evidence" value="ECO:0007669"/>
    <property type="project" value="UniProtKB-SubCell"/>
</dbReference>
<dbReference type="PANTHER" id="PTHR13350:SF1">
    <property type="entry name" value="INTEGRATOR COMPLEX SUBUNIT 8"/>
    <property type="match status" value="1"/>
</dbReference>
<evidence type="ECO:0000256" key="4">
    <source>
        <dbReference type="ARBA" id="ARBA00022454"/>
    </source>
</evidence>
<gene>
    <name evidence="7" type="ORF">BPAG_LOCUS1239</name>
</gene>
<dbReference type="InterPro" id="IPR038751">
    <property type="entry name" value="INTS8"/>
</dbReference>
<name>A0A0N4SZL6_BRUPA</name>
<accession>A0A0N4SZL6</accession>
<evidence type="ECO:0000313" key="7">
    <source>
        <dbReference type="EMBL" id="VDN82425.1"/>
    </source>
</evidence>
<dbReference type="AlphaFoldDB" id="A0A0N4SZL6"/>
<protein>
    <submittedName>
        <fullName evidence="9">Integrator complex subunit 8</fullName>
    </submittedName>
</protein>
<dbReference type="WBParaSite" id="BPAG_0000123801-mRNA-1">
    <property type="protein sequence ID" value="BPAG_0000123801-mRNA-1"/>
    <property type="gene ID" value="BPAG_0000123801"/>
</dbReference>
<dbReference type="InterPro" id="IPR057980">
    <property type="entry name" value="TPR_INTS8"/>
</dbReference>
<keyword evidence="8" id="KW-1185">Reference proteome</keyword>
<proteinExistence type="inferred from homology"/>